<dbReference type="EMBL" id="BK059132">
    <property type="protein sequence ID" value="DAE33036.1"/>
    <property type="molecule type" value="Genomic_DNA"/>
</dbReference>
<proteinExistence type="predicted"/>
<accession>A0A8S5RPU3</accession>
<protein>
    <submittedName>
        <fullName evidence="1">Major capsid protein</fullName>
    </submittedName>
</protein>
<evidence type="ECO:0000313" key="1">
    <source>
        <dbReference type="EMBL" id="DAE33036.1"/>
    </source>
</evidence>
<reference evidence="1" key="1">
    <citation type="journal article" date="2021" name="Proc. Natl. Acad. Sci. U.S.A.">
        <title>A Catalog of Tens of Thousands of Viruses from Human Metagenomes Reveals Hidden Associations with Chronic Diseases.</title>
        <authorList>
            <person name="Tisza M.J."/>
            <person name="Buck C.B."/>
        </authorList>
    </citation>
    <scope>NUCLEOTIDE SEQUENCE</scope>
    <source>
        <strain evidence="1">Ctrcb4</strain>
    </source>
</reference>
<organism evidence="1">
    <name type="scientific">virus sp. ctrcb4</name>
    <dbReference type="NCBI Taxonomy" id="2825824"/>
    <lineage>
        <taxon>Viruses</taxon>
    </lineage>
</organism>
<sequence length="201" mass="23245">MRITSFSSSHAQMGSTRTYEDFHKWLGDKPERLGIVSNLYKQYTATSLTEALMNVYTMEKGKPSKFQSLNSFLLEWEIDVNFVKRIPILAVEGDGSNGSEVIFHFPERYYEMYDVFVIEETRQQCMVMLSPVRRSDAVVEYVCRVIDNDYKEVLDVDSIVGTDTRFITNHMPELHETGSILVGPTIMRVIVENSFNCWKLL</sequence>
<name>A0A8S5RPU3_9VIRU</name>